<feature type="transmembrane region" description="Helical" evidence="6">
    <location>
        <begin position="379"/>
        <end position="396"/>
    </location>
</feature>
<keyword evidence="3 6" id="KW-1133">Transmembrane helix</keyword>
<feature type="region of interest" description="Disordered" evidence="5">
    <location>
        <begin position="1"/>
        <end position="39"/>
    </location>
</feature>
<name>A0A9P9WVE9_9PEZI</name>
<organism evidence="7 8">
    <name type="scientific">Neoarthrinium moseri</name>
    <dbReference type="NCBI Taxonomy" id="1658444"/>
    <lineage>
        <taxon>Eukaryota</taxon>
        <taxon>Fungi</taxon>
        <taxon>Dikarya</taxon>
        <taxon>Ascomycota</taxon>
        <taxon>Pezizomycotina</taxon>
        <taxon>Sordariomycetes</taxon>
        <taxon>Xylariomycetidae</taxon>
        <taxon>Amphisphaeriales</taxon>
        <taxon>Apiosporaceae</taxon>
        <taxon>Neoarthrinium</taxon>
    </lineage>
</organism>
<dbReference type="GO" id="GO:0022857">
    <property type="term" value="F:transmembrane transporter activity"/>
    <property type="evidence" value="ECO:0007669"/>
    <property type="project" value="InterPro"/>
</dbReference>
<dbReference type="PANTHER" id="PTHR23507">
    <property type="entry name" value="ZGC:174356"/>
    <property type="match status" value="1"/>
</dbReference>
<keyword evidence="8" id="KW-1185">Reference proteome</keyword>
<protein>
    <recommendedName>
        <fullName evidence="9">MFS transporter</fullName>
    </recommendedName>
</protein>
<dbReference type="GO" id="GO:0016020">
    <property type="term" value="C:membrane"/>
    <property type="evidence" value="ECO:0007669"/>
    <property type="project" value="UniProtKB-SubCell"/>
</dbReference>
<evidence type="ECO:0000256" key="3">
    <source>
        <dbReference type="ARBA" id="ARBA00022989"/>
    </source>
</evidence>
<reference evidence="7" key="1">
    <citation type="submission" date="2021-03" db="EMBL/GenBank/DDBJ databases">
        <title>Revisited historic fungal species revealed as producer of novel bioactive compounds through whole genome sequencing and comparative genomics.</title>
        <authorList>
            <person name="Vignolle G.A."/>
            <person name="Hochenegger N."/>
            <person name="Mach R.L."/>
            <person name="Mach-Aigner A.R."/>
            <person name="Javad Rahimi M."/>
            <person name="Salim K.A."/>
            <person name="Chan C.M."/>
            <person name="Lim L.B.L."/>
            <person name="Cai F."/>
            <person name="Druzhinina I.S."/>
            <person name="U'Ren J.M."/>
            <person name="Derntl C."/>
        </authorList>
    </citation>
    <scope>NUCLEOTIDE SEQUENCE</scope>
    <source>
        <strain evidence="7">TUCIM 5799</strain>
    </source>
</reference>
<gene>
    <name evidence="7" type="ORF">JX265_001653</name>
</gene>
<evidence type="ECO:0000313" key="7">
    <source>
        <dbReference type="EMBL" id="KAI1880032.1"/>
    </source>
</evidence>
<feature type="transmembrane region" description="Helical" evidence="6">
    <location>
        <begin position="231"/>
        <end position="251"/>
    </location>
</feature>
<feature type="transmembrane region" description="Helical" evidence="6">
    <location>
        <begin position="402"/>
        <end position="424"/>
    </location>
</feature>
<evidence type="ECO:0000256" key="1">
    <source>
        <dbReference type="ARBA" id="ARBA00004141"/>
    </source>
</evidence>
<dbReference type="Gene3D" id="1.20.1250.20">
    <property type="entry name" value="MFS general substrate transporter like domains"/>
    <property type="match status" value="1"/>
</dbReference>
<feature type="transmembrane region" description="Helical" evidence="6">
    <location>
        <begin position="202"/>
        <end position="225"/>
    </location>
</feature>
<dbReference type="Pfam" id="PF07690">
    <property type="entry name" value="MFS_1"/>
    <property type="match status" value="1"/>
</dbReference>
<accession>A0A9P9WVE9</accession>
<feature type="transmembrane region" description="Helical" evidence="6">
    <location>
        <begin position="339"/>
        <end position="359"/>
    </location>
</feature>
<dbReference type="Proteomes" id="UP000829685">
    <property type="component" value="Unassembled WGS sequence"/>
</dbReference>
<feature type="transmembrane region" description="Helical" evidence="6">
    <location>
        <begin position="105"/>
        <end position="129"/>
    </location>
</feature>
<comment type="caution">
    <text evidence="7">The sequence shown here is derived from an EMBL/GenBank/DDBJ whole genome shotgun (WGS) entry which is preliminary data.</text>
</comment>
<evidence type="ECO:0000256" key="4">
    <source>
        <dbReference type="ARBA" id="ARBA00023136"/>
    </source>
</evidence>
<feature type="transmembrane region" description="Helical" evidence="6">
    <location>
        <begin position="472"/>
        <end position="491"/>
    </location>
</feature>
<feature type="transmembrane region" description="Helical" evidence="6">
    <location>
        <begin position="436"/>
        <end position="460"/>
    </location>
</feature>
<dbReference type="CDD" id="cd06174">
    <property type="entry name" value="MFS"/>
    <property type="match status" value="1"/>
</dbReference>
<dbReference type="SUPFAM" id="SSF103473">
    <property type="entry name" value="MFS general substrate transporter"/>
    <property type="match status" value="1"/>
</dbReference>
<dbReference type="AlphaFoldDB" id="A0A9P9WVE9"/>
<dbReference type="InterPro" id="IPR011701">
    <property type="entry name" value="MFS"/>
</dbReference>
<sequence length="516" mass="56388">MTEDAPIASRGDRTTVHETSPLLPPEDRPGPRKTTAPPRYQLQEPNHVALLCCLGIFLWVLSGTMAIVPATRIAEELMCHRFYGREDDIDDDLCKTPEVQSSMAFLFSLVWVLDCVAGLVVAFPFGALADRARKPVYILGAIGQSINVVWVFFVFYFWRTLPIELLLLAPISQLLGGGLLVATAVLYAMMSDVLATENRATWFFYFSLSAQVAGFVGLPVASGMMEAWSPWAPLVIVMLLGPLNVLLTVFMPETLQLAGVKVPERQVIAADNQGCWMRIRSHGSEHLGHAREAFRLLRSRSLALIVTCMVLVTPVAQAFYGIFIQYFSMRFRRPFTEAGYILSIRGGCILVIMGAVLPLLTRFLSPERTKMPAYRRDLWLARGSVLCLIVGLVAMAGPNVGFVIAGLIISTLGSGLGALCRSLITNFIEPGQTSRLYTLLSILETLGSLPSGPLLAWAFACGMRLQGFLYGLPFLVLALVSTLAVVALYALPGNISSGVAVRTPNDEEGQVRDPEC</sequence>
<feature type="transmembrane region" description="Helical" evidence="6">
    <location>
        <begin position="48"/>
        <end position="68"/>
    </location>
</feature>
<keyword evidence="4 6" id="KW-0472">Membrane</keyword>
<evidence type="ECO:0000256" key="2">
    <source>
        <dbReference type="ARBA" id="ARBA00022692"/>
    </source>
</evidence>
<comment type="subcellular location">
    <subcellularLocation>
        <location evidence="1">Membrane</location>
        <topology evidence="1">Multi-pass membrane protein</topology>
    </subcellularLocation>
</comment>
<proteinExistence type="predicted"/>
<evidence type="ECO:0000256" key="5">
    <source>
        <dbReference type="SAM" id="MobiDB-lite"/>
    </source>
</evidence>
<feature type="transmembrane region" description="Helical" evidence="6">
    <location>
        <begin position="301"/>
        <end position="327"/>
    </location>
</feature>
<dbReference type="EMBL" id="JAFIMR010000003">
    <property type="protein sequence ID" value="KAI1880032.1"/>
    <property type="molecule type" value="Genomic_DNA"/>
</dbReference>
<feature type="transmembrane region" description="Helical" evidence="6">
    <location>
        <begin position="136"/>
        <end position="158"/>
    </location>
</feature>
<evidence type="ECO:0000256" key="6">
    <source>
        <dbReference type="SAM" id="Phobius"/>
    </source>
</evidence>
<evidence type="ECO:0000313" key="8">
    <source>
        <dbReference type="Proteomes" id="UP000829685"/>
    </source>
</evidence>
<keyword evidence="2 6" id="KW-0812">Transmembrane</keyword>
<dbReference type="PANTHER" id="PTHR23507:SF1">
    <property type="entry name" value="FI18259P1-RELATED"/>
    <property type="match status" value="1"/>
</dbReference>
<dbReference type="InterPro" id="IPR036259">
    <property type="entry name" value="MFS_trans_sf"/>
</dbReference>
<feature type="transmembrane region" description="Helical" evidence="6">
    <location>
        <begin position="170"/>
        <end position="190"/>
    </location>
</feature>
<evidence type="ECO:0008006" key="9">
    <source>
        <dbReference type="Google" id="ProtNLM"/>
    </source>
</evidence>